<reference evidence="1 2" key="1">
    <citation type="submission" date="2016-10" db="EMBL/GenBank/DDBJ databases">
        <title>The genome sequence of Colletotrichum fioriniae PJ7.</title>
        <authorList>
            <person name="Baroncelli R."/>
        </authorList>
    </citation>
    <scope>NUCLEOTIDE SEQUENCE [LARGE SCALE GENOMIC DNA]</scope>
    <source>
        <strain evidence="1 2">IMI 309622</strain>
    </source>
</reference>
<evidence type="ECO:0000313" key="1">
    <source>
        <dbReference type="EMBL" id="KAK1520731.1"/>
    </source>
</evidence>
<comment type="caution">
    <text evidence="1">The sequence shown here is derived from an EMBL/GenBank/DDBJ whole genome shotgun (WGS) entry which is preliminary data.</text>
</comment>
<gene>
    <name evidence="1" type="ORF">CCOS01_10850</name>
</gene>
<accession>A0AAJ0DYJ7</accession>
<sequence>IYNTAFGFINNKKLKGFWFFLISIY</sequence>
<dbReference type="AlphaFoldDB" id="A0AAJ0DYJ7"/>
<dbReference type="EMBL" id="MOOE01000011">
    <property type="protein sequence ID" value="KAK1520731.1"/>
    <property type="molecule type" value="Genomic_DNA"/>
</dbReference>
<dbReference type="Proteomes" id="UP001240678">
    <property type="component" value="Unassembled WGS sequence"/>
</dbReference>
<protein>
    <submittedName>
        <fullName evidence="1">Uncharacterized protein</fullName>
    </submittedName>
</protein>
<keyword evidence="2" id="KW-1185">Reference proteome</keyword>
<organism evidence="1 2">
    <name type="scientific">Colletotrichum costaricense</name>
    <dbReference type="NCBI Taxonomy" id="1209916"/>
    <lineage>
        <taxon>Eukaryota</taxon>
        <taxon>Fungi</taxon>
        <taxon>Dikarya</taxon>
        <taxon>Ascomycota</taxon>
        <taxon>Pezizomycotina</taxon>
        <taxon>Sordariomycetes</taxon>
        <taxon>Hypocreomycetidae</taxon>
        <taxon>Glomerellales</taxon>
        <taxon>Glomerellaceae</taxon>
        <taxon>Colletotrichum</taxon>
        <taxon>Colletotrichum acutatum species complex</taxon>
    </lineage>
</organism>
<name>A0AAJ0DYJ7_9PEZI</name>
<feature type="non-terminal residue" evidence="1">
    <location>
        <position position="1"/>
    </location>
</feature>
<evidence type="ECO:0000313" key="2">
    <source>
        <dbReference type="Proteomes" id="UP001240678"/>
    </source>
</evidence>
<proteinExistence type="predicted"/>